<evidence type="ECO:0000259" key="7">
    <source>
        <dbReference type="PROSITE" id="PS50850"/>
    </source>
</evidence>
<dbReference type="GO" id="GO:0016020">
    <property type="term" value="C:membrane"/>
    <property type="evidence" value="ECO:0007669"/>
    <property type="project" value="UniProtKB-SubCell"/>
</dbReference>
<name>A0AA35W3B2_GEOBA</name>
<keyword evidence="9" id="KW-1185">Reference proteome</keyword>
<dbReference type="PANTHER" id="PTHR23504:SF1">
    <property type="entry name" value="GH21943P-RELATED"/>
    <property type="match status" value="1"/>
</dbReference>
<feature type="transmembrane region" description="Helical" evidence="6">
    <location>
        <begin position="171"/>
        <end position="193"/>
    </location>
</feature>
<evidence type="ECO:0000256" key="2">
    <source>
        <dbReference type="ARBA" id="ARBA00022448"/>
    </source>
</evidence>
<feature type="transmembrane region" description="Helical" evidence="6">
    <location>
        <begin position="88"/>
        <end position="108"/>
    </location>
</feature>
<feature type="transmembrane region" description="Helical" evidence="6">
    <location>
        <begin position="199"/>
        <end position="222"/>
    </location>
</feature>
<dbReference type="EMBL" id="CASHTH010000655">
    <property type="protein sequence ID" value="CAI8005979.1"/>
    <property type="molecule type" value="Genomic_DNA"/>
</dbReference>
<dbReference type="PROSITE" id="PS50850">
    <property type="entry name" value="MFS"/>
    <property type="match status" value="1"/>
</dbReference>
<reference evidence="8" key="1">
    <citation type="submission" date="2023-03" db="EMBL/GenBank/DDBJ databases">
        <authorList>
            <person name="Steffen K."/>
            <person name="Cardenas P."/>
        </authorList>
    </citation>
    <scope>NUCLEOTIDE SEQUENCE</scope>
</reference>
<evidence type="ECO:0000313" key="9">
    <source>
        <dbReference type="Proteomes" id="UP001174909"/>
    </source>
</evidence>
<dbReference type="InterPro" id="IPR005829">
    <property type="entry name" value="Sugar_transporter_CS"/>
</dbReference>
<dbReference type="InterPro" id="IPR011701">
    <property type="entry name" value="MFS"/>
</dbReference>
<evidence type="ECO:0000256" key="1">
    <source>
        <dbReference type="ARBA" id="ARBA00004141"/>
    </source>
</evidence>
<dbReference type="SUPFAM" id="SSF103473">
    <property type="entry name" value="MFS general substrate transporter"/>
    <property type="match status" value="1"/>
</dbReference>
<dbReference type="InterPro" id="IPR036259">
    <property type="entry name" value="MFS_trans_sf"/>
</dbReference>
<evidence type="ECO:0000256" key="6">
    <source>
        <dbReference type="SAM" id="Phobius"/>
    </source>
</evidence>
<feature type="transmembrane region" description="Helical" evidence="6">
    <location>
        <begin position="138"/>
        <end position="159"/>
    </location>
</feature>
<dbReference type="GO" id="GO:0022857">
    <property type="term" value="F:transmembrane transporter activity"/>
    <property type="evidence" value="ECO:0007669"/>
    <property type="project" value="InterPro"/>
</dbReference>
<feature type="transmembrane region" description="Helical" evidence="6">
    <location>
        <begin position="49"/>
        <end position="68"/>
    </location>
</feature>
<feature type="domain" description="Major facilitator superfamily (MFS) profile" evidence="7">
    <location>
        <begin position="48"/>
        <end position="250"/>
    </location>
</feature>
<dbReference type="Gene3D" id="1.20.1250.20">
    <property type="entry name" value="MFS general substrate transporter like domains"/>
    <property type="match status" value="1"/>
</dbReference>
<evidence type="ECO:0000313" key="8">
    <source>
        <dbReference type="EMBL" id="CAI8005979.1"/>
    </source>
</evidence>
<dbReference type="AlphaFoldDB" id="A0AA35W3B2"/>
<proteinExistence type="predicted"/>
<keyword evidence="3 6" id="KW-0812">Transmembrane</keyword>
<evidence type="ECO:0000256" key="4">
    <source>
        <dbReference type="ARBA" id="ARBA00022989"/>
    </source>
</evidence>
<keyword evidence="4 6" id="KW-1133">Transmembrane helix</keyword>
<feature type="transmembrane region" description="Helical" evidence="6">
    <location>
        <begin position="115"/>
        <end position="132"/>
    </location>
</feature>
<dbReference type="InterPro" id="IPR001958">
    <property type="entry name" value="Tet-R_TetA/multi-R_MdtG-like"/>
</dbReference>
<evidence type="ECO:0000256" key="5">
    <source>
        <dbReference type="ARBA" id="ARBA00023136"/>
    </source>
</evidence>
<evidence type="ECO:0000256" key="3">
    <source>
        <dbReference type="ARBA" id="ARBA00022692"/>
    </source>
</evidence>
<dbReference type="PANTHER" id="PTHR23504">
    <property type="entry name" value="MAJOR FACILITATOR SUPERFAMILY DOMAIN-CONTAINING PROTEIN 10"/>
    <property type="match status" value="1"/>
</dbReference>
<keyword evidence="2" id="KW-0813">Transport</keyword>
<protein>
    <submittedName>
        <fullName evidence="8">Hippocampus abundant transcript 1 protein</fullName>
    </submittedName>
</protein>
<dbReference type="PRINTS" id="PR01035">
    <property type="entry name" value="TCRTETA"/>
</dbReference>
<gene>
    <name evidence="8" type="ORF">GBAR_LOCUS4515</name>
</gene>
<dbReference type="Pfam" id="PF07690">
    <property type="entry name" value="MFS_1"/>
    <property type="match status" value="1"/>
</dbReference>
<dbReference type="PROSITE" id="PS00216">
    <property type="entry name" value="SUGAR_TRANSPORT_1"/>
    <property type="match status" value="1"/>
</dbReference>
<organism evidence="8 9">
    <name type="scientific">Geodia barretti</name>
    <name type="common">Barrett's horny sponge</name>
    <dbReference type="NCBI Taxonomy" id="519541"/>
    <lineage>
        <taxon>Eukaryota</taxon>
        <taxon>Metazoa</taxon>
        <taxon>Porifera</taxon>
        <taxon>Demospongiae</taxon>
        <taxon>Heteroscleromorpha</taxon>
        <taxon>Tetractinellida</taxon>
        <taxon>Astrophorina</taxon>
        <taxon>Geodiidae</taxon>
        <taxon>Geodia</taxon>
    </lineage>
</organism>
<comment type="caution">
    <text evidence="8">The sequence shown here is derived from an EMBL/GenBank/DDBJ whole genome shotgun (WGS) entry which is preliminary data.</text>
</comment>
<dbReference type="Proteomes" id="UP001174909">
    <property type="component" value="Unassembled WGS sequence"/>
</dbReference>
<keyword evidence="5 6" id="KW-0472">Membrane</keyword>
<sequence length="250" mass="26972">MEKLRKSKTLKKLKTLFGGSKRTGRGPGRPRSPVSSRCDVVEGYGRPSVVHATIVIFLEFFAWGLLTSPTIEALKTAFPTGTFLKNGIIQGIKGLLSFLSAPLIGALSDAWGRKSFLLLSVFMTCAPIPILLFSPVAYFVAVAISGVFAVTFSIVFAYVADCTIEDDRSSAYGLVSATFAASLVISPALGTWIEDHTHGQAQVILLATMITIFNLVFIVFMVPESLPEKSRKASWGAPITWEQADPFCGS</sequence>
<dbReference type="InterPro" id="IPR020846">
    <property type="entry name" value="MFS_dom"/>
</dbReference>
<accession>A0AA35W3B2</accession>
<comment type="subcellular location">
    <subcellularLocation>
        <location evidence="1">Membrane</location>
        <topology evidence="1">Multi-pass membrane protein</topology>
    </subcellularLocation>
</comment>